<keyword evidence="3" id="KW-1185">Reference proteome</keyword>
<comment type="caution">
    <text evidence="2">The sequence shown here is derived from an EMBL/GenBank/DDBJ whole genome shotgun (WGS) entry which is preliminary data.</text>
</comment>
<protein>
    <submittedName>
        <fullName evidence="2">Uncharacterized protein</fullName>
    </submittedName>
</protein>
<reference evidence="3" key="1">
    <citation type="submission" date="2013-11" db="EMBL/GenBank/DDBJ databases">
        <authorList>
            <person name="Hoang H.T."/>
            <person name="Killian M.L."/>
            <person name="Madson D.M."/>
            <person name="Arruda P.H.E."/>
            <person name="Sun D."/>
            <person name="Schwartz K.J."/>
            <person name="Yoon K."/>
        </authorList>
    </citation>
    <scope>NUCLEOTIDE SEQUENCE [LARGE SCALE GENOMIC DNA]</scope>
    <source>
        <strain evidence="3">CDK2</strain>
    </source>
</reference>
<dbReference type="AlphaFoldDB" id="A0A0P7HVA6"/>
<dbReference type="EMBL" id="LGUC01000001">
    <property type="protein sequence ID" value="KPN30751.1"/>
    <property type="molecule type" value="Genomic_DNA"/>
</dbReference>
<dbReference type="InterPro" id="IPR055755">
    <property type="entry name" value="DUF7331"/>
</dbReference>
<feature type="region of interest" description="Disordered" evidence="1">
    <location>
        <begin position="1"/>
        <end position="22"/>
    </location>
</feature>
<evidence type="ECO:0000256" key="1">
    <source>
        <dbReference type="SAM" id="MobiDB-lite"/>
    </source>
</evidence>
<dbReference type="STRING" id="699431.SY89_01490"/>
<evidence type="ECO:0000313" key="2">
    <source>
        <dbReference type="EMBL" id="KPN30751.1"/>
    </source>
</evidence>
<evidence type="ECO:0000313" key="3">
    <source>
        <dbReference type="Proteomes" id="UP000050535"/>
    </source>
</evidence>
<accession>A0A0P7HVA6</accession>
<gene>
    <name evidence="2" type="ORF">SY89_01490</name>
</gene>
<dbReference type="OrthoDB" id="198267at2157"/>
<dbReference type="Proteomes" id="UP000050535">
    <property type="component" value="Unassembled WGS sequence"/>
</dbReference>
<dbReference type="RefSeq" id="WP_189319122.1">
    <property type="nucleotide sequence ID" value="NZ_LGUC01000001.1"/>
</dbReference>
<dbReference type="Pfam" id="PF24018">
    <property type="entry name" value="DUF7331"/>
    <property type="match status" value="1"/>
</dbReference>
<proteinExistence type="predicted"/>
<sequence>MPDESGLPKAASERPGPADDGFETVETYEVDGGVVFYDAEAPLAWLRSDAAVSLAERR</sequence>
<name>A0A0P7HVA6_9EURY</name>
<organism evidence="2 3">
    <name type="scientific">Halolamina pelagica</name>
    <dbReference type="NCBI Taxonomy" id="699431"/>
    <lineage>
        <taxon>Archaea</taxon>
        <taxon>Methanobacteriati</taxon>
        <taxon>Methanobacteriota</taxon>
        <taxon>Stenosarchaea group</taxon>
        <taxon>Halobacteria</taxon>
        <taxon>Halobacteriales</taxon>
        <taxon>Haloferacaceae</taxon>
    </lineage>
</organism>